<protein>
    <recommendedName>
        <fullName evidence="4">DUF1178 family protein</fullName>
    </recommendedName>
</protein>
<dbReference type="PIRSF" id="PIRSF032131">
    <property type="entry name" value="UCP032131"/>
    <property type="match status" value="1"/>
</dbReference>
<evidence type="ECO:0000313" key="3">
    <source>
        <dbReference type="Proteomes" id="UP000294593"/>
    </source>
</evidence>
<dbReference type="EMBL" id="SNXW01000004">
    <property type="protein sequence ID" value="TDP83757.1"/>
    <property type="molecule type" value="Genomic_DNA"/>
</dbReference>
<evidence type="ECO:0008006" key="4">
    <source>
        <dbReference type="Google" id="ProtNLM"/>
    </source>
</evidence>
<reference evidence="2 3" key="1">
    <citation type="submission" date="2019-03" db="EMBL/GenBank/DDBJ databases">
        <title>Genomic Encyclopedia of Type Strains, Phase IV (KMG-IV): sequencing the most valuable type-strain genomes for metagenomic binning, comparative biology and taxonomic classification.</title>
        <authorList>
            <person name="Goeker M."/>
        </authorList>
    </citation>
    <scope>NUCLEOTIDE SEQUENCE [LARGE SCALE GENOMIC DNA]</scope>
    <source>
        <strain evidence="2 3">DSM 11901</strain>
    </source>
</reference>
<name>A0A4R6RDG2_9BURK</name>
<dbReference type="InterPro" id="IPR009562">
    <property type="entry name" value="DUF1178"/>
</dbReference>
<evidence type="ECO:0000256" key="1">
    <source>
        <dbReference type="SAM" id="MobiDB-lite"/>
    </source>
</evidence>
<dbReference type="RefSeq" id="WP_133608491.1">
    <property type="nucleotide sequence ID" value="NZ_SNXW01000004.1"/>
</dbReference>
<organism evidence="2 3">
    <name type="scientific">Aquabacterium commune</name>
    <dbReference type="NCBI Taxonomy" id="70586"/>
    <lineage>
        <taxon>Bacteria</taxon>
        <taxon>Pseudomonadati</taxon>
        <taxon>Pseudomonadota</taxon>
        <taxon>Betaproteobacteria</taxon>
        <taxon>Burkholderiales</taxon>
        <taxon>Aquabacterium</taxon>
    </lineage>
</organism>
<sequence length="150" mass="16123">MLVVDLHCDQGHAFEGWFASGDELLRQQQAGLLGCPVCGSHAVQRRPSATRINVSGAKGAGEPVMEPPTQQAVDGQALQAAYLQVVRQVLSQTENVGERFADEARRIHHGDAPERAIRGQATAEERAELREEGIDTLALPVPKGLDGPLQ</sequence>
<feature type="region of interest" description="Disordered" evidence="1">
    <location>
        <begin position="104"/>
        <end position="150"/>
    </location>
</feature>
<dbReference type="Pfam" id="PF06676">
    <property type="entry name" value="DUF1178"/>
    <property type="match status" value="1"/>
</dbReference>
<keyword evidence="3" id="KW-1185">Reference proteome</keyword>
<feature type="compositionally biased region" description="Basic and acidic residues" evidence="1">
    <location>
        <begin position="104"/>
        <end position="133"/>
    </location>
</feature>
<comment type="caution">
    <text evidence="2">The sequence shown here is derived from an EMBL/GenBank/DDBJ whole genome shotgun (WGS) entry which is preliminary data.</text>
</comment>
<dbReference type="AlphaFoldDB" id="A0A4R6RDG2"/>
<accession>A0A4R6RDG2</accession>
<proteinExistence type="predicted"/>
<dbReference type="Proteomes" id="UP000294593">
    <property type="component" value="Unassembled WGS sequence"/>
</dbReference>
<dbReference type="OrthoDB" id="5295943at2"/>
<evidence type="ECO:0000313" key="2">
    <source>
        <dbReference type="EMBL" id="TDP83757.1"/>
    </source>
</evidence>
<gene>
    <name evidence="2" type="ORF">EV672_104136</name>
</gene>